<sequence length="331" mass="36976">MLNSLLQPDEDPCIENVSIGASTVTIFLRALSEYCGRFIKVHSTRTTHEGRNLYEVVINSTLPLDKKTPVILLEAGQDGGSGSVALALYVIEQLVACSENKLMIQKVRWVILPSTNPDGHEYVRTNREPWKKNYSPNGKDIVAHGVDLTKNFEDSWGLCPPIIVNNAFSQDYPGPKAGSENETAFISDVLARYKTNIDTYVSLRRDGHGILYPLASRNTSIASIDQVKKRAGDIAAKVNQRAGGIQWFPNQSIYAMNGKPHCGHSVDFAFNKHGIKYAFEMRVFPETDRRIMSKFQTLPKGHDVSLRTGYFSGIREVYNSVVNDIQNKKPK</sequence>
<dbReference type="InterPro" id="IPR000834">
    <property type="entry name" value="Peptidase_M14"/>
</dbReference>
<dbReference type="GO" id="GO:0006508">
    <property type="term" value="P:proteolysis"/>
    <property type="evidence" value="ECO:0007669"/>
    <property type="project" value="UniProtKB-KW"/>
</dbReference>
<dbReference type="GO" id="GO:0004181">
    <property type="term" value="F:metallocarboxypeptidase activity"/>
    <property type="evidence" value="ECO:0007669"/>
    <property type="project" value="InterPro"/>
</dbReference>
<dbReference type="GO" id="GO:0005615">
    <property type="term" value="C:extracellular space"/>
    <property type="evidence" value="ECO:0007669"/>
    <property type="project" value="TreeGrafter"/>
</dbReference>
<protein>
    <submittedName>
        <fullName evidence="9">Jg10402 protein</fullName>
    </submittedName>
</protein>
<keyword evidence="6" id="KW-0482">Metalloprotease</keyword>
<evidence type="ECO:0000256" key="3">
    <source>
        <dbReference type="ARBA" id="ARBA00022670"/>
    </source>
</evidence>
<evidence type="ECO:0000256" key="5">
    <source>
        <dbReference type="ARBA" id="ARBA00022833"/>
    </source>
</evidence>
<keyword evidence="3" id="KW-0645">Protease</keyword>
<reference evidence="9" key="1">
    <citation type="submission" date="2022-03" db="EMBL/GenBank/DDBJ databases">
        <authorList>
            <person name="Lindestad O."/>
        </authorList>
    </citation>
    <scope>NUCLEOTIDE SEQUENCE</scope>
</reference>
<comment type="caution">
    <text evidence="9">The sequence shown here is derived from an EMBL/GenBank/DDBJ whole genome shotgun (WGS) entry which is preliminary data.</text>
</comment>
<dbReference type="Proteomes" id="UP000838756">
    <property type="component" value="Unassembled WGS sequence"/>
</dbReference>
<evidence type="ECO:0000259" key="8">
    <source>
        <dbReference type="PROSITE" id="PS52035"/>
    </source>
</evidence>
<comment type="similarity">
    <text evidence="2 7">Belongs to the peptidase M14 family.</text>
</comment>
<feature type="domain" description="Peptidase M14" evidence="8">
    <location>
        <begin position="15"/>
        <end position="302"/>
    </location>
</feature>
<dbReference type="EMBL" id="CAKXAJ010025420">
    <property type="protein sequence ID" value="CAH2239109.1"/>
    <property type="molecule type" value="Genomic_DNA"/>
</dbReference>
<name>A0A8S4RNX6_9NEOP</name>
<comment type="cofactor">
    <cofactor evidence="1">
        <name>Zn(2+)</name>
        <dbReference type="ChEBI" id="CHEBI:29105"/>
    </cofactor>
</comment>
<comment type="caution">
    <text evidence="7">Lacks conserved residue(s) required for the propagation of feature annotation.</text>
</comment>
<dbReference type="Pfam" id="PF00246">
    <property type="entry name" value="Peptidase_M14"/>
    <property type="match status" value="1"/>
</dbReference>
<evidence type="ECO:0000256" key="6">
    <source>
        <dbReference type="ARBA" id="ARBA00023049"/>
    </source>
</evidence>
<evidence type="ECO:0000256" key="4">
    <source>
        <dbReference type="ARBA" id="ARBA00022801"/>
    </source>
</evidence>
<dbReference type="OrthoDB" id="3626597at2759"/>
<evidence type="ECO:0000256" key="2">
    <source>
        <dbReference type="ARBA" id="ARBA00005988"/>
    </source>
</evidence>
<dbReference type="SMART" id="SM00631">
    <property type="entry name" value="Zn_pept"/>
    <property type="match status" value="1"/>
</dbReference>
<proteinExistence type="inferred from homology"/>
<evidence type="ECO:0000256" key="1">
    <source>
        <dbReference type="ARBA" id="ARBA00001947"/>
    </source>
</evidence>
<dbReference type="PANTHER" id="PTHR11705:SF143">
    <property type="entry name" value="SLL0236 PROTEIN"/>
    <property type="match status" value="1"/>
</dbReference>
<accession>A0A8S4RNX6</accession>
<evidence type="ECO:0000313" key="10">
    <source>
        <dbReference type="Proteomes" id="UP000838756"/>
    </source>
</evidence>
<keyword evidence="5" id="KW-0862">Zinc</keyword>
<dbReference type="Gene3D" id="3.40.630.10">
    <property type="entry name" value="Zn peptidases"/>
    <property type="match status" value="1"/>
</dbReference>
<dbReference type="AlphaFoldDB" id="A0A8S4RNX6"/>
<evidence type="ECO:0000256" key="7">
    <source>
        <dbReference type="PROSITE-ProRule" id="PRU01379"/>
    </source>
</evidence>
<evidence type="ECO:0000313" key="9">
    <source>
        <dbReference type="EMBL" id="CAH2239109.1"/>
    </source>
</evidence>
<gene>
    <name evidence="9" type="primary">jg10402</name>
    <name evidence="9" type="ORF">PAEG_LOCUS16027</name>
</gene>
<organism evidence="9 10">
    <name type="scientific">Pararge aegeria aegeria</name>
    <dbReference type="NCBI Taxonomy" id="348720"/>
    <lineage>
        <taxon>Eukaryota</taxon>
        <taxon>Metazoa</taxon>
        <taxon>Ecdysozoa</taxon>
        <taxon>Arthropoda</taxon>
        <taxon>Hexapoda</taxon>
        <taxon>Insecta</taxon>
        <taxon>Pterygota</taxon>
        <taxon>Neoptera</taxon>
        <taxon>Endopterygota</taxon>
        <taxon>Lepidoptera</taxon>
        <taxon>Glossata</taxon>
        <taxon>Ditrysia</taxon>
        <taxon>Papilionoidea</taxon>
        <taxon>Nymphalidae</taxon>
        <taxon>Satyrinae</taxon>
        <taxon>Satyrini</taxon>
        <taxon>Parargina</taxon>
        <taxon>Pararge</taxon>
    </lineage>
</organism>
<dbReference type="SUPFAM" id="SSF53187">
    <property type="entry name" value="Zn-dependent exopeptidases"/>
    <property type="match status" value="1"/>
</dbReference>
<keyword evidence="4" id="KW-0378">Hydrolase</keyword>
<dbReference type="GO" id="GO:0008270">
    <property type="term" value="F:zinc ion binding"/>
    <property type="evidence" value="ECO:0007669"/>
    <property type="project" value="InterPro"/>
</dbReference>
<dbReference type="PANTHER" id="PTHR11705">
    <property type="entry name" value="PROTEASE FAMILY M14 CARBOXYPEPTIDASE A,B"/>
    <property type="match status" value="1"/>
</dbReference>
<dbReference type="PROSITE" id="PS52035">
    <property type="entry name" value="PEPTIDASE_M14"/>
    <property type="match status" value="1"/>
</dbReference>
<keyword evidence="10" id="KW-1185">Reference proteome</keyword>